<evidence type="ECO:0000256" key="6">
    <source>
        <dbReference type="ARBA" id="ARBA00038999"/>
    </source>
</evidence>
<feature type="binding site" evidence="7">
    <location>
        <position position="54"/>
    </location>
    <ligand>
        <name>ATP</name>
        <dbReference type="ChEBI" id="CHEBI:30616"/>
    </ligand>
</feature>
<dbReference type="EMBL" id="CAJNOQ010017422">
    <property type="protein sequence ID" value="CAF1398902.1"/>
    <property type="molecule type" value="Genomic_DNA"/>
</dbReference>
<dbReference type="EC" id="2.7.12.2" evidence="6"/>
<organism evidence="9 11">
    <name type="scientific">Didymodactylos carnosus</name>
    <dbReference type="NCBI Taxonomy" id="1234261"/>
    <lineage>
        <taxon>Eukaryota</taxon>
        <taxon>Metazoa</taxon>
        <taxon>Spiralia</taxon>
        <taxon>Gnathifera</taxon>
        <taxon>Rotifera</taxon>
        <taxon>Eurotatoria</taxon>
        <taxon>Bdelloidea</taxon>
        <taxon>Philodinida</taxon>
        <taxon>Philodinidae</taxon>
        <taxon>Didymodactylos</taxon>
    </lineage>
</organism>
<dbReference type="AlphaFoldDB" id="A0A815KQZ4"/>
<name>A0A815KQZ4_9BILA</name>
<dbReference type="PANTHER" id="PTHR48013">
    <property type="entry name" value="DUAL SPECIFICITY MITOGEN-ACTIVATED PROTEIN KINASE KINASE 5-RELATED"/>
    <property type="match status" value="1"/>
</dbReference>
<protein>
    <recommendedName>
        <fullName evidence="6">mitogen-activated protein kinase kinase</fullName>
        <ecNumber evidence="6">2.7.12.2</ecNumber>
    </recommendedName>
</protein>
<dbReference type="Gene3D" id="1.10.510.10">
    <property type="entry name" value="Transferase(Phosphotransferase) domain 1"/>
    <property type="match status" value="2"/>
</dbReference>
<gene>
    <name evidence="9" type="ORF">GPM918_LOCUS33167</name>
    <name evidence="10" type="ORF">SRO942_LOCUS33848</name>
</gene>
<proteinExistence type="inferred from homology"/>
<accession>A0A815KQZ4</accession>
<dbReference type="Pfam" id="PF00069">
    <property type="entry name" value="Pkinase"/>
    <property type="match status" value="1"/>
</dbReference>
<keyword evidence="2 7" id="KW-0547">Nucleotide-binding</keyword>
<evidence type="ECO:0000313" key="11">
    <source>
        <dbReference type="Proteomes" id="UP000663829"/>
    </source>
</evidence>
<keyword evidence="4 7" id="KW-0067">ATP-binding</keyword>
<evidence type="ECO:0000256" key="5">
    <source>
        <dbReference type="ARBA" id="ARBA00038035"/>
    </source>
</evidence>
<evidence type="ECO:0000256" key="3">
    <source>
        <dbReference type="ARBA" id="ARBA00022777"/>
    </source>
</evidence>
<dbReference type="Proteomes" id="UP000681722">
    <property type="component" value="Unassembled WGS sequence"/>
</dbReference>
<dbReference type="Gene3D" id="3.30.200.20">
    <property type="entry name" value="Phosphorylase Kinase, domain 1"/>
    <property type="match status" value="1"/>
</dbReference>
<evidence type="ECO:0000313" key="10">
    <source>
        <dbReference type="EMBL" id="CAF4292927.1"/>
    </source>
</evidence>
<feature type="non-terminal residue" evidence="9">
    <location>
        <position position="1"/>
    </location>
</feature>
<feature type="domain" description="Protein kinase" evidence="8">
    <location>
        <begin position="24"/>
        <end position="288"/>
    </location>
</feature>
<keyword evidence="11" id="KW-1185">Reference proteome</keyword>
<dbReference type="Proteomes" id="UP000663829">
    <property type="component" value="Unassembled WGS sequence"/>
</dbReference>
<dbReference type="InterPro" id="IPR011009">
    <property type="entry name" value="Kinase-like_dom_sf"/>
</dbReference>
<keyword evidence="3" id="KW-0418">Kinase</keyword>
<evidence type="ECO:0000259" key="8">
    <source>
        <dbReference type="PROSITE" id="PS50011"/>
    </source>
</evidence>
<dbReference type="PANTHER" id="PTHR48013:SF15">
    <property type="entry name" value="DUAL SPECIFICITY MITOGEN-ACTIVATED PROTEIN KINASE KINASE 4"/>
    <property type="match status" value="1"/>
</dbReference>
<dbReference type="EMBL" id="CAJOBC010082841">
    <property type="protein sequence ID" value="CAF4292927.1"/>
    <property type="molecule type" value="Genomic_DNA"/>
</dbReference>
<dbReference type="OrthoDB" id="5337378at2759"/>
<keyword evidence="1" id="KW-0808">Transferase</keyword>
<sequence length="288" mass="33008">LTDVKDTATIDFNGEVLDINVQMLQELDKLGEGYFGTVSLADVIDHPQVRMAIKRMALQNTGENQYTAMTDLKTVRAVGSEGYPYIIKFYAALIDTTDSQLIICMETMDSSMDRFYLTMHRIDQLQYLDQVLRRLAHNIVGALNYLKLKNIIHRNIKPQNILVNKLSIYKLCDSGISGQLQNFPPIINFNPIQYLSFEIAMGSQPFANDRMFEFYEKIQKWQPQIPQQTVGPDIREFISLLLKQDLRQRPGSYKDILDMPVISSVPVQPSNDEIQFVIKIIENLPQVA</sequence>
<evidence type="ECO:0000313" key="9">
    <source>
        <dbReference type="EMBL" id="CAF1398902.1"/>
    </source>
</evidence>
<dbReference type="InterPro" id="IPR017441">
    <property type="entry name" value="Protein_kinase_ATP_BS"/>
</dbReference>
<dbReference type="GO" id="GO:0005524">
    <property type="term" value="F:ATP binding"/>
    <property type="evidence" value="ECO:0007669"/>
    <property type="project" value="UniProtKB-UniRule"/>
</dbReference>
<dbReference type="PROSITE" id="PS50011">
    <property type="entry name" value="PROTEIN_KINASE_DOM"/>
    <property type="match status" value="1"/>
</dbReference>
<comment type="caution">
    <text evidence="9">The sequence shown here is derived from an EMBL/GenBank/DDBJ whole genome shotgun (WGS) entry which is preliminary data.</text>
</comment>
<dbReference type="GO" id="GO:0004708">
    <property type="term" value="F:MAP kinase kinase activity"/>
    <property type="evidence" value="ECO:0007669"/>
    <property type="project" value="UniProtKB-EC"/>
</dbReference>
<evidence type="ECO:0000256" key="1">
    <source>
        <dbReference type="ARBA" id="ARBA00022679"/>
    </source>
</evidence>
<comment type="similarity">
    <text evidence="5">Belongs to the protein kinase superfamily. STE Ser/Thr protein kinase family. MAP kinase kinase subfamily.</text>
</comment>
<dbReference type="InterPro" id="IPR000719">
    <property type="entry name" value="Prot_kinase_dom"/>
</dbReference>
<reference evidence="9" key="1">
    <citation type="submission" date="2021-02" db="EMBL/GenBank/DDBJ databases">
        <authorList>
            <person name="Nowell W R."/>
        </authorList>
    </citation>
    <scope>NUCLEOTIDE SEQUENCE</scope>
</reference>
<dbReference type="SUPFAM" id="SSF56112">
    <property type="entry name" value="Protein kinase-like (PK-like)"/>
    <property type="match status" value="1"/>
</dbReference>
<evidence type="ECO:0000256" key="2">
    <source>
        <dbReference type="ARBA" id="ARBA00022741"/>
    </source>
</evidence>
<evidence type="ECO:0000256" key="7">
    <source>
        <dbReference type="PROSITE-ProRule" id="PRU10141"/>
    </source>
</evidence>
<dbReference type="PROSITE" id="PS00107">
    <property type="entry name" value="PROTEIN_KINASE_ATP"/>
    <property type="match status" value="1"/>
</dbReference>
<evidence type="ECO:0000256" key="4">
    <source>
        <dbReference type="ARBA" id="ARBA00022840"/>
    </source>
</evidence>